<dbReference type="Pfam" id="PF03692">
    <property type="entry name" value="CxxCxxCC"/>
    <property type="match status" value="1"/>
</dbReference>
<organism evidence="1 2">
    <name type="scientific">Alteromonas pelagimontana</name>
    <dbReference type="NCBI Taxonomy" id="1858656"/>
    <lineage>
        <taxon>Bacteria</taxon>
        <taxon>Pseudomonadati</taxon>
        <taxon>Pseudomonadota</taxon>
        <taxon>Gammaproteobacteria</taxon>
        <taxon>Alteromonadales</taxon>
        <taxon>Alteromonadaceae</taxon>
        <taxon>Alteromonas/Salinimonas group</taxon>
        <taxon>Alteromonas</taxon>
    </lineage>
</organism>
<protein>
    <submittedName>
        <fullName evidence="1">YkgJ family cysteine cluster protein</fullName>
    </submittedName>
</protein>
<keyword evidence="2" id="KW-1185">Reference proteome</keyword>
<accession>A0A6M4MH84</accession>
<evidence type="ECO:0000313" key="1">
    <source>
        <dbReference type="EMBL" id="QJR82347.1"/>
    </source>
</evidence>
<dbReference type="InterPro" id="IPR005358">
    <property type="entry name" value="Puta_zinc/iron-chelating_dom"/>
</dbReference>
<reference evidence="2" key="1">
    <citation type="submission" date="2014-12" db="EMBL/GenBank/DDBJ databases">
        <title>Complete genome sequence of a multi-drug resistant Klebsiella pneumoniae.</title>
        <authorList>
            <person name="Hua X."/>
            <person name="Chen Q."/>
            <person name="Li X."/>
            <person name="Feng Y."/>
            <person name="Ruan Z."/>
            <person name="Yu Y."/>
        </authorList>
    </citation>
    <scope>NUCLEOTIDE SEQUENCE [LARGE SCALE GENOMIC DNA]</scope>
    <source>
        <strain evidence="2">5.12</strain>
    </source>
</reference>
<dbReference type="OrthoDB" id="71604at2"/>
<gene>
    <name evidence="1" type="ORF">CA267_017120</name>
</gene>
<dbReference type="EMBL" id="CP052766">
    <property type="protein sequence ID" value="QJR82347.1"/>
    <property type="molecule type" value="Genomic_DNA"/>
</dbReference>
<dbReference type="KEGG" id="apel:CA267_017120"/>
<evidence type="ECO:0000313" key="2">
    <source>
        <dbReference type="Proteomes" id="UP000219285"/>
    </source>
</evidence>
<dbReference type="Proteomes" id="UP000219285">
    <property type="component" value="Chromosome"/>
</dbReference>
<name>A0A6M4MH84_9ALTE</name>
<proteinExistence type="predicted"/>
<sequence length="108" mass="11584">MNPCVQCGACCATFRVSFYWAESDPFLGGTVPEALTEKVNASCVAMKGTNQPQPRCVALVGNIGEDIRCEIYEQRSTTCREFEPGSVACLKARVKHGLSADLIPVVAA</sequence>
<dbReference type="RefSeq" id="WP_075609660.1">
    <property type="nucleotide sequence ID" value="NZ_CP052766.1"/>
</dbReference>
<reference evidence="1 2" key="2">
    <citation type="submission" date="2020-04" db="EMBL/GenBank/DDBJ databases">
        <title>Complete genome sequence of Alteromonas pelagimontana 5.12T.</title>
        <authorList>
            <person name="Sinha R.K."/>
            <person name="Krishnan K.P."/>
            <person name="Kurian J.P."/>
        </authorList>
    </citation>
    <scope>NUCLEOTIDE SEQUENCE [LARGE SCALE GENOMIC DNA]</scope>
    <source>
        <strain evidence="1 2">5.12</strain>
    </source>
</reference>
<dbReference type="AlphaFoldDB" id="A0A6M4MH84"/>